<keyword evidence="2 5" id="KW-0690">Ribosome biogenesis</keyword>
<dbReference type="GO" id="GO:0005840">
    <property type="term" value="C:ribosome"/>
    <property type="evidence" value="ECO:0007669"/>
    <property type="project" value="InterPro"/>
</dbReference>
<proteinExistence type="inferred from homology"/>
<evidence type="ECO:0000259" key="6">
    <source>
        <dbReference type="Pfam" id="PF01782"/>
    </source>
</evidence>
<dbReference type="AlphaFoldDB" id="A0A1M4TUS7"/>
<dbReference type="PANTHER" id="PTHR33692:SF1">
    <property type="entry name" value="RIBOSOME MATURATION FACTOR RIMM"/>
    <property type="match status" value="1"/>
</dbReference>
<dbReference type="PANTHER" id="PTHR33692">
    <property type="entry name" value="RIBOSOME MATURATION FACTOR RIMM"/>
    <property type="match status" value="1"/>
</dbReference>
<keyword evidence="3 5" id="KW-0698">rRNA processing</keyword>
<comment type="domain">
    <text evidence="5">The PRC barrel domain binds ribosomal protein uS19.</text>
</comment>
<keyword evidence="1 5" id="KW-0963">Cytoplasm</keyword>
<dbReference type="InterPro" id="IPR011033">
    <property type="entry name" value="PRC_barrel-like_sf"/>
</dbReference>
<dbReference type="Pfam" id="PF24986">
    <property type="entry name" value="PRC_RimM"/>
    <property type="match status" value="1"/>
</dbReference>
<dbReference type="Pfam" id="PF01782">
    <property type="entry name" value="RimM"/>
    <property type="match status" value="1"/>
</dbReference>
<gene>
    <name evidence="5" type="primary">rimM</name>
    <name evidence="8" type="ORF">SAMN02745206_00384</name>
</gene>
<dbReference type="OrthoDB" id="9783509at2"/>
<dbReference type="InterPro" id="IPR036976">
    <property type="entry name" value="RimM_N_sf"/>
</dbReference>
<evidence type="ECO:0000256" key="1">
    <source>
        <dbReference type="ARBA" id="ARBA00022490"/>
    </source>
</evidence>
<dbReference type="GO" id="GO:0043022">
    <property type="term" value="F:ribosome binding"/>
    <property type="evidence" value="ECO:0007669"/>
    <property type="project" value="InterPro"/>
</dbReference>
<dbReference type="HAMAP" id="MF_00014">
    <property type="entry name" value="Ribosome_mat_RimM"/>
    <property type="match status" value="1"/>
</dbReference>
<dbReference type="SUPFAM" id="SSF50447">
    <property type="entry name" value="Translation proteins"/>
    <property type="match status" value="1"/>
</dbReference>
<keyword evidence="4 5" id="KW-0143">Chaperone</keyword>
<dbReference type="GO" id="GO:0005737">
    <property type="term" value="C:cytoplasm"/>
    <property type="evidence" value="ECO:0007669"/>
    <property type="project" value="UniProtKB-SubCell"/>
</dbReference>
<evidence type="ECO:0000313" key="8">
    <source>
        <dbReference type="EMBL" id="SHE48193.1"/>
    </source>
</evidence>
<evidence type="ECO:0000256" key="2">
    <source>
        <dbReference type="ARBA" id="ARBA00022517"/>
    </source>
</evidence>
<comment type="function">
    <text evidence="5">An accessory protein needed during the final step in the assembly of 30S ribosomal subunit, possibly for assembly of the head region. Essential for efficient processing of 16S rRNA. May be needed both before and after RbfA during the maturation of 16S rRNA. It has affinity for free ribosomal 30S subunits but not for 70S ribosomes.</text>
</comment>
<comment type="subcellular location">
    <subcellularLocation>
        <location evidence="5">Cytoplasm</location>
    </subcellularLocation>
</comment>
<dbReference type="InterPro" id="IPR009000">
    <property type="entry name" value="Transl_B-barrel_sf"/>
</dbReference>
<organism evidence="8 9">
    <name type="scientific">Desulfacinum infernum DSM 9756</name>
    <dbReference type="NCBI Taxonomy" id="1121391"/>
    <lineage>
        <taxon>Bacteria</taxon>
        <taxon>Pseudomonadati</taxon>
        <taxon>Thermodesulfobacteriota</taxon>
        <taxon>Syntrophobacteria</taxon>
        <taxon>Syntrophobacterales</taxon>
        <taxon>Syntrophobacteraceae</taxon>
        <taxon>Desulfacinum</taxon>
    </lineage>
</organism>
<dbReference type="GO" id="GO:0042274">
    <property type="term" value="P:ribosomal small subunit biogenesis"/>
    <property type="evidence" value="ECO:0007669"/>
    <property type="project" value="UniProtKB-UniRule"/>
</dbReference>
<dbReference type="STRING" id="1121391.SAMN02745206_00384"/>
<feature type="domain" description="Ribosome maturation factor RimM PRC barrel" evidence="7">
    <location>
        <begin position="105"/>
        <end position="171"/>
    </location>
</feature>
<comment type="subunit">
    <text evidence="5">Binds ribosomal protein uS19.</text>
</comment>
<evidence type="ECO:0000256" key="4">
    <source>
        <dbReference type="ARBA" id="ARBA00023186"/>
    </source>
</evidence>
<dbReference type="Proteomes" id="UP000184076">
    <property type="component" value="Unassembled WGS sequence"/>
</dbReference>
<dbReference type="InterPro" id="IPR011961">
    <property type="entry name" value="RimM"/>
</dbReference>
<dbReference type="GO" id="GO:0006364">
    <property type="term" value="P:rRNA processing"/>
    <property type="evidence" value="ECO:0007669"/>
    <property type="project" value="UniProtKB-UniRule"/>
</dbReference>
<evidence type="ECO:0000256" key="5">
    <source>
        <dbReference type="HAMAP-Rule" id="MF_00014"/>
    </source>
</evidence>
<dbReference type="Gene3D" id="2.40.30.60">
    <property type="entry name" value="RimM"/>
    <property type="match status" value="1"/>
</dbReference>
<evidence type="ECO:0000256" key="3">
    <source>
        <dbReference type="ARBA" id="ARBA00022552"/>
    </source>
</evidence>
<feature type="domain" description="RimM N-terminal" evidence="6">
    <location>
        <begin position="9"/>
        <end position="91"/>
    </location>
</feature>
<comment type="similarity">
    <text evidence="5">Belongs to the RimM family.</text>
</comment>
<sequence length="175" mass="19719">MKASKWVPVGRVSRTHGIDGAVLIVAYGETLGERRSDERLFVCLPSMRIPKALTIEDIRPHGRQWRVRFREVRELEAAQALVGLEVGVPEEELPALDDGEYYHYQLVGLRVETVSGRFLGTLKEILESPAHDIYVVEDERGREILLPAVVDVIRDVKLEENRVVVDPPAGLTDDL</sequence>
<reference evidence="9" key="1">
    <citation type="submission" date="2016-11" db="EMBL/GenBank/DDBJ databases">
        <authorList>
            <person name="Varghese N."/>
            <person name="Submissions S."/>
        </authorList>
    </citation>
    <scope>NUCLEOTIDE SEQUENCE [LARGE SCALE GENOMIC DNA]</scope>
    <source>
        <strain evidence="9">DSM 9756</strain>
    </source>
</reference>
<evidence type="ECO:0000259" key="7">
    <source>
        <dbReference type="Pfam" id="PF24986"/>
    </source>
</evidence>
<dbReference type="InterPro" id="IPR056792">
    <property type="entry name" value="PRC_RimM"/>
</dbReference>
<name>A0A1M4TUS7_9BACT</name>
<dbReference type="NCBIfam" id="TIGR02273">
    <property type="entry name" value="16S_RimM"/>
    <property type="match status" value="1"/>
</dbReference>
<evidence type="ECO:0000313" key="9">
    <source>
        <dbReference type="Proteomes" id="UP000184076"/>
    </source>
</evidence>
<dbReference type="Gene3D" id="2.30.30.240">
    <property type="entry name" value="PRC-barrel domain"/>
    <property type="match status" value="1"/>
</dbReference>
<keyword evidence="9" id="KW-1185">Reference proteome</keyword>
<dbReference type="InterPro" id="IPR002676">
    <property type="entry name" value="RimM_N"/>
</dbReference>
<dbReference type="SUPFAM" id="SSF50346">
    <property type="entry name" value="PRC-barrel domain"/>
    <property type="match status" value="1"/>
</dbReference>
<protein>
    <recommendedName>
        <fullName evidence="5">Ribosome maturation factor RimM</fullName>
    </recommendedName>
</protein>
<dbReference type="EMBL" id="FQVB01000004">
    <property type="protein sequence ID" value="SHE48193.1"/>
    <property type="molecule type" value="Genomic_DNA"/>
</dbReference>
<accession>A0A1M4TUS7</accession>
<dbReference type="RefSeq" id="WP_073036424.1">
    <property type="nucleotide sequence ID" value="NZ_FQVB01000004.1"/>
</dbReference>